<keyword evidence="3" id="KW-0597">Phosphoprotein</keyword>
<keyword evidence="5" id="KW-0547">Nucleotide-binding</keyword>
<evidence type="ECO:0000313" key="14">
    <source>
        <dbReference type="EMBL" id="ATL30411.1"/>
    </source>
</evidence>
<dbReference type="KEGG" id="sfk:KY5_5393"/>
<feature type="transmembrane region" description="Helical" evidence="10">
    <location>
        <begin position="477"/>
        <end position="500"/>
    </location>
</feature>
<organism evidence="14 15">
    <name type="scientific">Streptomyces formicae</name>
    <dbReference type="NCBI Taxonomy" id="1616117"/>
    <lineage>
        <taxon>Bacteria</taxon>
        <taxon>Bacillati</taxon>
        <taxon>Actinomycetota</taxon>
        <taxon>Actinomycetes</taxon>
        <taxon>Kitasatosporales</taxon>
        <taxon>Streptomycetaceae</taxon>
        <taxon>Streptomyces</taxon>
    </lineage>
</organism>
<dbReference type="GO" id="GO:0016020">
    <property type="term" value="C:membrane"/>
    <property type="evidence" value="ECO:0007669"/>
    <property type="project" value="InterPro"/>
</dbReference>
<dbReference type="RefSeq" id="WP_098244722.1">
    <property type="nucleotide sequence ID" value="NZ_CP022685.1"/>
</dbReference>
<evidence type="ECO:0000256" key="1">
    <source>
        <dbReference type="ARBA" id="ARBA00000085"/>
    </source>
</evidence>
<dbReference type="Pfam" id="PF02518">
    <property type="entry name" value="HATPase_c"/>
    <property type="match status" value="1"/>
</dbReference>
<keyword evidence="10" id="KW-0472">Membrane</keyword>
<feature type="region of interest" description="Disordered" evidence="9">
    <location>
        <begin position="649"/>
        <end position="702"/>
    </location>
</feature>
<feature type="transmembrane region" description="Helical" evidence="10">
    <location>
        <begin position="507"/>
        <end position="527"/>
    </location>
</feature>
<dbReference type="GO" id="GO:0005524">
    <property type="term" value="F:ATP binding"/>
    <property type="evidence" value="ECO:0007669"/>
    <property type="project" value="UniProtKB-KW"/>
</dbReference>
<feature type="transmembrane region" description="Helical" evidence="10">
    <location>
        <begin position="60"/>
        <end position="76"/>
    </location>
</feature>
<protein>
    <recommendedName>
        <fullName evidence="2">histidine kinase</fullName>
        <ecNumber evidence="2">2.7.13.3</ecNumber>
    </recommendedName>
</protein>
<dbReference type="PANTHER" id="PTHR24421:SF10">
    <property type="entry name" value="NITRATE_NITRITE SENSOR PROTEIN NARQ"/>
    <property type="match status" value="1"/>
</dbReference>
<accession>A0A291QFC9</accession>
<name>A0A291QFC9_9ACTN</name>
<evidence type="ECO:0000259" key="12">
    <source>
        <dbReference type="Pfam" id="PF07730"/>
    </source>
</evidence>
<evidence type="ECO:0000259" key="11">
    <source>
        <dbReference type="Pfam" id="PF02518"/>
    </source>
</evidence>
<evidence type="ECO:0000256" key="2">
    <source>
        <dbReference type="ARBA" id="ARBA00012438"/>
    </source>
</evidence>
<evidence type="ECO:0000259" key="13">
    <source>
        <dbReference type="Pfam" id="PF23539"/>
    </source>
</evidence>
<dbReference type="PANTHER" id="PTHR24421">
    <property type="entry name" value="NITRATE/NITRITE SENSOR PROTEIN NARX-RELATED"/>
    <property type="match status" value="1"/>
</dbReference>
<evidence type="ECO:0000256" key="5">
    <source>
        <dbReference type="ARBA" id="ARBA00022741"/>
    </source>
</evidence>
<keyword evidence="10" id="KW-0812">Transmembrane</keyword>
<feature type="transmembrane region" description="Helical" evidence="10">
    <location>
        <begin position="82"/>
        <end position="98"/>
    </location>
</feature>
<feature type="transmembrane region" description="Helical" evidence="10">
    <location>
        <begin position="35"/>
        <end position="53"/>
    </location>
</feature>
<dbReference type="GO" id="GO:0046983">
    <property type="term" value="F:protein dimerization activity"/>
    <property type="evidence" value="ECO:0007669"/>
    <property type="project" value="InterPro"/>
</dbReference>
<evidence type="ECO:0000256" key="8">
    <source>
        <dbReference type="ARBA" id="ARBA00023012"/>
    </source>
</evidence>
<dbReference type="InterPro" id="IPR055558">
    <property type="entry name" value="DUF7134"/>
</dbReference>
<keyword evidence="7" id="KW-0067">ATP-binding</keyword>
<sequence>MERIRNWLLPVLLAIQQLAFWPGRALRDGDPVGAVPLAAALGAAVAVTVALGVRRRHPAVAALAVEAVLLACLPLPEDAALLHSISVLVALYSVAVRCDDRRAALVGAVLTAAEAVRAAVQLGSAAEVGGEVLVTGALVLTVLGLGRGRRRWHAGRRAAARDLARAEAERGRAATTERQRLARELHDVSAHHLTSVVVTADAALRLGERKPELTAQALEFAADSGRETLASLHRLVAMMRTSAADEDSALEERVGELADGFARLGLRPAVEVAQGLAALTGPVADAAFGIVREALTNALRYAPGAAVRVRVAVADDEGAVDLTVEDGGACGDAAAGGAPAARQRLGSGRGTTGMRERAAALGGTLEAGPREDGPGWSVRARLPRGTAAPRGRVARHPALRGLDATDGATALAVAAFPVFAVLVERPSDVWLATGPVLAHALPLLWRRRAPWAALCAVLALTWLAPLGRAFGLLHPDVALCLLVSGGVAACVGVYAVGAYAGPARVTWPVPAVGAAGLALASIAVASADGIADLRTEGGFGLLLFLVCAVGLAFLFPLAALWAVGAAVRTRRERVRAYEDHALAATVHSAVVEAYEERCRIAEELRGEVLRHASDVITRAEAGDLGAVADGARAALSAMRDLLSTLRETTASATTPTPPGTPKETLPSPPTLPRARTAKSAPANGAPAKSGPAAARTVLEPSE</sequence>
<dbReference type="Pfam" id="PF07730">
    <property type="entry name" value="HisKA_3"/>
    <property type="match status" value="1"/>
</dbReference>
<dbReference type="AlphaFoldDB" id="A0A291QFC9"/>
<feature type="transmembrane region" description="Helical" evidence="10">
    <location>
        <begin position="539"/>
        <end position="563"/>
    </location>
</feature>
<dbReference type="GO" id="GO:0000155">
    <property type="term" value="F:phosphorelay sensor kinase activity"/>
    <property type="evidence" value="ECO:0007669"/>
    <property type="project" value="InterPro"/>
</dbReference>
<dbReference type="Proteomes" id="UP000221011">
    <property type="component" value="Chromosome"/>
</dbReference>
<comment type="catalytic activity">
    <reaction evidence="1">
        <text>ATP + protein L-histidine = ADP + protein N-phospho-L-histidine.</text>
        <dbReference type="EC" id="2.7.13.3"/>
    </reaction>
</comment>
<evidence type="ECO:0000256" key="7">
    <source>
        <dbReference type="ARBA" id="ARBA00022840"/>
    </source>
</evidence>
<evidence type="ECO:0000256" key="6">
    <source>
        <dbReference type="ARBA" id="ARBA00022777"/>
    </source>
</evidence>
<feature type="compositionally biased region" description="Pro residues" evidence="9">
    <location>
        <begin position="655"/>
        <end position="671"/>
    </location>
</feature>
<dbReference type="InterPro" id="IPR036890">
    <property type="entry name" value="HATPase_C_sf"/>
</dbReference>
<feature type="domain" description="Signal transduction histidine kinase subgroup 3 dimerisation and phosphoacceptor" evidence="12">
    <location>
        <begin position="177"/>
        <end position="242"/>
    </location>
</feature>
<dbReference type="Gene3D" id="1.20.5.1930">
    <property type="match status" value="1"/>
</dbReference>
<evidence type="ECO:0000313" key="15">
    <source>
        <dbReference type="Proteomes" id="UP000221011"/>
    </source>
</evidence>
<dbReference type="Gene3D" id="3.30.565.10">
    <property type="entry name" value="Histidine kinase-like ATPase, C-terminal domain"/>
    <property type="match status" value="1"/>
</dbReference>
<evidence type="ECO:0000256" key="9">
    <source>
        <dbReference type="SAM" id="MobiDB-lite"/>
    </source>
</evidence>
<feature type="region of interest" description="Disordered" evidence="9">
    <location>
        <begin position="361"/>
        <end position="382"/>
    </location>
</feature>
<evidence type="ECO:0000256" key="4">
    <source>
        <dbReference type="ARBA" id="ARBA00022679"/>
    </source>
</evidence>
<keyword evidence="15" id="KW-1185">Reference proteome</keyword>
<dbReference type="SUPFAM" id="SSF55874">
    <property type="entry name" value="ATPase domain of HSP90 chaperone/DNA topoisomerase II/histidine kinase"/>
    <property type="match status" value="1"/>
</dbReference>
<dbReference type="InterPro" id="IPR011712">
    <property type="entry name" value="Sig_transdc_His_kin_sub3_dim/P"/>
</dbReference>
<keyword evidence="6 14" id="KW-0418">Kinase</keyword>
<keyword evidence="8" id="KW-0902">Two-component regulatory system</keyword>
<dbReference type="EMBL" id="CP022685">
    <property type="protein sequence ID" value="ATL30411.1"/>
    <property type="molecule type" value="Genomic_DNA"/>
</dbReference>
<feature type="transmembrane region" description="Helical" evidence="10">
    <location>
        <begin position="105"/>
        <end position="122"/>
    </location>
</feature>
<proteinExistence type="predicted"/>
<gene>
    <name evidence="14" type="ORF">KY5_5393</name>
</gene>
<dbReference type="InterPro" id="IPR050482">
    <property type="entry name" value="Sensor_HK_TwoCompSys"/>
</dbReference>
<keyword evidence="4" id="KW-0808">Transferase</keyword>
<evidence type="ECO:0000256" key="10">
    <source>
        <dbReference type="SAM" id="Phobius"/>
    </source>
</evidence>
<feature type="transmembrane region" description="Helical" evidence="10">
    <location>
        <begin position="128"/>
        <end position="146"/>
    </location>
</feature>
<dbReference type="Pfam" id="PF23539">
    <property type="entry name" value="DUF7134"/>
    <property type="match status" value="1"/>
</dbReference>
<dbReference type="InterPro" id="IPR003594">
    <property type="entry name" value="HATPase_dom"/>
</dbReference>
<feature type="transmembrane region" description="Helical" evidence="10">
    <location>
        <begin position="452"/>
        <end position="471"/>
    </location>
</feature>
<feature type="domain" description="Histidine kinase/HSP90-like ATPase" evidence="11">
    <location>
        <begin position="288"/>
        <end position="384"/>
    </location>
</feature>
<dbReference type="CDD" id="cd16917">
    <property type="entry name" value="HATPase_UhpB-NarQ-NarX-like"/>
    <property type="match status" value="1"/>
</dbReference>
<reference evidence="14 15" key="1">
    <citation type="submission" date="2017-08" db="EMBL/GenBank/DDBJ databases">
        <title>Complete Genome Sequence of Streptomyces formicae KY5, the formicamycin producer.</title>
        <authorList>
            <person name="Holmes N.A."/>
            <person name="Devine R."/>
            <person name="Qin Z."/>
            <person name="Seipke R.F."/>
            <person name="Wilkinson B."/>
            <person name="Hutchings M.I."/>
        </authorList>
    </citation>
    <scope>NUCLEOTIDE SEQUENCE [LARGE SCALE GENOMIC DNA]</scope>
    <source>
        <strain evidence="14 15">KY5</strain>
    </source>
</reference>
<evidence type="ECO:0000256" key="3">
    <source>
        <dbReference type="ARBA" id="ARBA00022553"/>
    </source>
</evidence>
<keyword evidence="10" id="KW-1133">Transmembrane helix</keyword>
<feature type="domain" description="DUF7134" evidence="13">
    <location>
        <begin position="38"/>
        <end position="143"/>
    </location>
</feature>
<dbReference type="EC" id="2.7.13.3" evidence="2"/>